<protein>
    <submittedName>
        <fullName evidence="3">P/Homo B domain-containing protein</fullName>
    </submittedName>
</protein>
<organism evidence="3">
    <name type="scientific">Enterobius vermicularis</name>
    <name type="common">Human pinworm</name>
    <dbReference type="NCBI Taxonomy" id="51028"/>
    <lineage>
        <taxon>Eukaryota</taxon>
        <taxon>Metazoa</taxon>
        <taxon>Ecdysozoa</taxon>
        <taxon>Nematoda</taxon>
        <taxon>Chromadorea</taxon>
        <taxon>Rhabditida</taxon>
        <taxon>Spirurina</taxon>
        <taxon>Oxyuridomorpha</taxon>
        <taxon>Oxyuroidea</taxon>
        <taxon>Oxyuridae</taxon>
        <taxon>Enterobius</taxon>
    </lineage>
</organism>
<evidence type="ECO:0000313" key="1">
    <source>
        <dbReference type="EMBL" id="VDD94813.1"/>
    </source>
</evidence>
<evidence type="ECO:0000313" key="3">
    <source>
        <dbReference type="WBParaSite" id="EVEC_0001021901-mRNA-1"/>
    </source>
</evidence>
<reference evidence="1 2" key="2">
    <citation type="submission" date="2018-10" db="EMBL/GenBank/DDBJ databases">
        <authorList>
            <consortium name="Pathogen Informatics"/>
        </authorList>
    </citation>
    <scope>NUCLEOTIDE SEQUENCE [LARGE SCALE GENOMIC DNA]</scope>
</reference>
<dbReference type="Proteomes" id="UP000274131">
    <property type="component" value="Unassembled WGS sequence"/>
</dbReference>
<dbReference type="WBParaSite" id="EVEC_0001021901-mRNA-1">
    <property type="protein sequence ID" value="EVEC_0001021901-mRNA-1"/>
    <property type="gene ID" value="EVEC_0001021901"/>
</dbReference>
<keyword evidence="2" id="KW-1185">Reference proteome</keyword>
<sequence length="70" mass="7942">MISVLNAFGFNVSLYLTQPGLEPAVFALGEQRLIHWATGPYSPRGLWRLRLVSVEEFPRNLSYNSDLGFE</sequence>
<proteinExistence type="predicted"/>
<evidence type="ECO:0000313" key="2">
    <source>
        <dbReference type="Proteomes" id="UP000274131"/>
    </source>
</evidence>
<dbReference type="AlphaFoldDB" id="A0A0N4VHB8"/>
<name>A0A0N4VHB8_ENTVE</name>
<reference evidence="3" key="1">
    <citation type="submission" date="2017-02" db="UniProtKB">
        <authorList>
            <consortium name="WormBaseParasite"/>
        </authorList>
    </citation>
    <scope>IDENTIFICATION</scope>
</reference>
<dbReference type="EMBL" id="UXUI01010142">
    <property type="protein sequence ID" value="VDD94813.1"/>
    <property type="molecule type" value="Genomic_DNA"/>
</dbReference>
<accession>A0A0N4VHB8</accession>
<gene>
    <name evidence="1" type="ORF">EVEC_LOCUS9564</name>
</gene>